<dbReference type="EMBL" id="VEPZ02000902">
    <property type="protein sequence ID" value="KAE8712024.1"/>
    <property type="molecule type" value="Genomic_DNA"/>
</dbReference>
<reference evidence="2" key="1">
    <citation type="submission" date="2019-09" db="EMBL/GenBank/DDBJ databases">
        <title>Draft genome information of white flower Hibiscus syriacus.</title>
        <authorList>
            <person name="Kim Y.-M."/>
        </authorList>
    </citation>
    <scope>NUCLEOTIDE SEQUENCE [LARGE SCALE GENOMIC DNA]</scope>
    <source>
        <strain evidence="2">YM2019G1</strain>
    </source>
</reference>
<organism evidence="2 3">
    <name type="scientific">Hibiscus syriacus</name>
    <name type="common">Rose of Sharon</name>
    <dbReference type="NCBI Taxonomy" id="106335"/>
    <lineage>
        <taxon>Eukaryota</taxon>
        <taxon>Viridiplantae</taxon>
        <taxon>Streptophyta</taxon>
        <taxon>Embryophyta</taxon>
        <taxon>Tracheophyta</taxon>
        <taxon>Spermatophyta</taxon>
        <taxon>Magnoliopsida</taxon>
        <taxon>eudicotyledons</taxon>
        <taxon>Gunneridae</taxon>
        <taxon>Pentapetalae</taxon>
        <taxon>rosids</taxon>
        <taxon>malvids</taxon>
        <taxon>Malvales</taxon>
        <taxon>Malvaceae</taxon>
        <taxon>Malvoideae</taxon>
        <taxon>Hibiscus</taxon>
    </lineage>
</organism>
<feature type="region of interest" description="Disordered" evidence="1">
    <location>
        <begin position="1"/>
        <end position="35"/>
    </location>
</feature>
<dbReference type="Proteomes" id="UP000436088">
    <property type="component" value="Unassembled WGS sequence"/>
</dbReference>
<protein>
    <submittedName>
        <fullName evidence="2">Uncharacterized protein</fullName>
    </submittedName>
</protein>
<evidence type="ECO:0000256" key="1">
    <source>
        <dbReference type="SAM" id="MobiDB-lite"/>
    </source>
</evidence>
<comment type="caution">
    <text evidence="2">The sequence shown here is derived from an EMBL/GenBank/DDBJ whole genome shotgun (WGS) entry which is preliminary data.</text>
</comment>
<keyword evidence="3" id="KW-1185">Reference proteome</keyword>
<evidence type="ECO:0000313" key="3">
    <source>
        <dbReference type="Proteomes" id="UP000436088"/>
    </source>
</evidence>
<gene>
    <name evidence="2" type="ORF">F3Y22_tig00110264pilonHSYRG00040</name>
</gene>
<accession>A0A6A3B4N1</accession>
<dbReference type="AlphaFoldDB" id="A0A6A3B4N1"/>
<evidence type="ECO:0000313" key="2">
    <source>
        <dbReference type="EMBL" id="KAE8712024.1"/>
    </source>
</evidence>
<sequence>MKGAGYSSISSVKGHMDGDPGPTVKPGSGPTDATDECLLAINQAAREAEEDDDGNDIISLDEIVQEPVLPRTRNRPKREV</sequence>
<proteinExistence type="predicted"/>
<name>A0A6A3B4N1_HIBSY</name>